<dbReference type="InterPro" id="IPR050452">
    <property type="entry name" value="Metacaspase"/>
</dbReference>
<dbReference type="Gene3D" id="3.40.50.1460">
    <property type="match status" value="1"/>
</dbReference>
<evidence type="ECO:0000259" key="2">
    <source>
        <dbReference type="Pfam" id="PF00656"/>
    </source>
</evidence>
<name>A0ABQ2SNZ7_STREZ</name>
<organism evidence="3 4">
    <name type="scientific">Streptomyces pseudogriseolus</name>
    <name type="common">Streptomyces gancidicus</name>
    <name type="synonym">Streptomyces rubiginosus</name>
    <dbReference type="NCBI Taxonomy" id="36817"/>
    <lineage>
        <taxon>Bacteria</taxon>
        <taxon>Bacillati</taxon>
        <taxon>Actinomycetota</taxon>
        <taxon>Actinomycetes</taxon>
        <taxon>Kitasatosporales</taxon>
        <taxon>Streptomycetaceae</taxon>
        <taxon>Streptomyces</taxon>
        <taxon>Streptomyces pseudogriseolus group</taxon>
    </lineage>
</organism>
<dbReference type="InterPro" id="IPR011600">
    <property type="entry name" value="Pept_C14_caspase"/>
</dbReference>
<dbReference type="Proteomes" id="UP000597853">
    <property type="component" value="Unassembled WGS sequence"/>
</dbReference>
<dbReference type="PANTHER" id="PTHR48104:SF30">
    <property type="entry name" value="METACASPASE-1"/>
    <property type="match status" value="1"/>
</dbReference>
<keyword evidence="4" id="KW-1185">Reference proteome</keyword>
<comment type="caution">
    <text evidence="3">The sequence shown here is derived from an EMBL/GenBank/DDBJ whole genome shotgun (WGS) entry which is preliminary data.</text>
</comment>
<dbReference type="Pfam" id="PF00656">
    <property type="entry name" value="Peptidase_C14"/>
    <property type="match status" value="1"/>
</dbReference>
<evidence type="ECO:0000256" key="1">
    <source>
        <dbReference type="SAM" id="MobiDB-lite"/>
    </source>
</evidence>
<proteinExistence type="predicted"/>
<accession>A0ABQ2SNZ7</accession>
<evidence type="ECO:0000313" key="4">
    <source>
        <dbReference type="Proteomes" id="UP000597853"/>
    </source>
</evidence>
<dbReference type="EMBL" id="BMTX01000002">
    <property type="protein sequence ID" value="GGS33439.1"/>
    <property type="molecule type" value="Genomic_DNA"/>
</dbReference>
<evidence type="ECO:0000313" key="3">
    <source>
        <dbReference type="EMBL" id="GGS33439.1"/>
    </source>
</evidence>
<feature type="domain" description="Peptidase C14 caspase" evidence="2">
    <location>
        <begin position="52"/>
        <end position="287"/>
    </location>
</feature>
<dbReference type="PANTHER" id="PTHR48104">
    <property type="entry name" value="METACASPASE-4"/>
    <property type="match status" value="1"/>
</dbReference>
<protein>
    <recommendedName>
        <fullName evidence="2">Peptidase C14 caspase domain-containing protein</fullName>
    </recommendedName>
</protein>
<sequence>MSSIVPPLKRFDTSSSRRGPELNPFPTGSPGSRPGAADTLPVMGSIYTFMAGINDYRADIATPLTGCVNDVTEAHRLVDARTAGGAEVRTVLNSAATVAAVEDGIRTFLGEAGPGDTALFWFSGHGSQTVASGADLLIEATGWNQALVCADGPLPDKRLGALLDAVAARGAHVVAVLDCCYSGGATRDNVPEGLTVRSAPPLPGWRAVAGREPVLPEGPPRHALLAASRLDELSYEGDFGGRRHGAFTHALLGAVRAAGPDATYRQLLAAAGARVQRSGRRQRPVLFPETPGGVADLPFLGGAVAGAVGEHLLRFAADGWEVDCGTGHGLRAGEGAEGTEFGVLGPRGTAPGTVVRARSVRTERTLVDPVGWVPDPERAYPVSLTALATPPATVSVDDAGRPGAAARLRAAVASYGPGGGPAPLVRVVTAPEEYGDLHIRVVVRDTTARLSGRDGTEFVEPLPFATDGDAARVVDCLCHLARWHQLRDLTSRPSVLDNLVQVEVVPWDSADGRALVPDGSGDLVFRYAPEGGPGPREPWVSIRLHNRSPHRSLWCVLLDLTDRYAADPVLFPGHFIGPGHTGYALDGDPVQLSLPAGRPVVPGAECREWLKLIVSENELSTAPFRLRAWDPDGRGSRHSDAAGHPAADGVLRFDARATSAGPRDAGPVVQGAPGRWATRTFGVRTIVPSLPAATGRGV</sequence>
<reference evidence="4" key="1">
    <citation type="journal article" date="2019" name="Int. J. Syst. Evol. Microbiol.">
        <title>The Global Catalogue of Microorganisms (GCM) 10K type strain sequencing project: providing services to taxonomists for standard genome sequencing and annotation.</title>
        <authorList>
            <consortium name="The Broad Institute Genomics Platform"/>
            <consortium name="The Broad Institute Genome Sequencing Center for Infectious Disease"/>
            <person name="Wu L."/>
            <person name="Ma J."/>
        </authorList>
    </citation>
    <scope>NUCLEOTIDE SEQUENCE [LARGE SCALE GENOMIC DNA]</scope>
    <source>
        <strain evidence="4">JCM 4416</strain>
    </source>
</reference>
<gene>
    <name evidence="3" type="ORF">GCM10010285_10310</name>
</gene>
<feature type="region of interest" description="Disordered" evidence="1">
    <location>
        <begin position="1"/>
        <end position="37"/>
    </location>
</feature>